<dbReference type="Gene3D" id="1.20.120.1220">
    <property type="match status" value="1"/>
</dbReference>
<dbReference type="KEGG" id="dku:Desku_0859"/>
<feature type="transmembrane region" description="Helical" evidence="1">
    <location>
        <begin position="13"/>
        <end position="31"/>
    </location>
</feature>
<organism evidence="3 4">
    <name type="scientific">Desulfofundulus kuznetsovii (strain DSM 6115 / VKM B-1805 / 17)</name>
    <name type="common">Desulfotomaculum kuznetsovii</name>
    <dbReference type="NCBI Taxonomy" id="760568"/>
    <lineage>
        <taxon>Bacteria</taxon>
        <taxon>Bacillati</taxon>
        <taxon>Bacillota</taxon>
        <taxon>Clostridia</taxon>
        <taxon>Eubacteriales</taxon>
        <taxon>Peptococcaceae</taxon>
        <taxon>Desulfofundulus</taxon>
    </lineage>
</organism>
<dbReference type="EMBL" id="CP002770">
    <property type="protein sequence ID" value="AEG14459.1"/>
    <property type="molecule type" value="Genomic_DNA"/>
</dbReference>
<evidence type="ECO:0000259" key="2">
    <source>
        <dbReference type="Pfam" id="PF01478"/>
    </source>
</evidence>
<protein>
    <recommendedName>
        <fullName evidence="2">Prepilin type IV endopeptidase peptidase domain-containing protein</fullName>
    </recommendedName>
</protein>
<dbReference type="RefSeq" id="WP_013821974.1">
    <property type="nucleotide sequence ID" value="NC_015573.1"/>
</dbReference>
<feature type="transmembrane region" description="Helical" evidence="1">
    <location>
        <begin position="60"/>
        <end position="77"/>
    </location>
</feature>
<reference evidence="4" key="1">
    <citation type="submission" date="2011-05" db="EMBL/GenBank/DDBJ databases">
        <title>Complete sequence of Desulfotomaculum kuznetsovii DSM 6115.</title>
        <authorList>
            <person name="Lucas S."/>
            <person name="Han J."/>
            <person name="Lapidus A."/>
            <person name="Cheng J.-F."/>
            <person name="Goodwin L."/>
            <person name="Pitluck S."/>
            <person name="Peters L."/>
            <person name="Mikhailova N."/>
            <person name="Lu M."/>
            <person name="Saunders E."/>
            <person name="Han C."/>
            <person name="Tapia R."/>
            <person name="Land M."/>
            <person name="Hauser L."/>
            <person name="Kyrpides N."/>
            <person name="Ivanova N."/>
            <person name="Pagani I."/>
            <person name="Nazina T."/>
            <person name="Ivanova A."/>
            <person name="Parshina S."/>
            <person name="Kuever J."/>
            <person name="Muyzer G."/>
            <person name="Plugge C."/>
            <person name="Stams A."/>
            <person name="Woyke T."/>
        </authorList>
    </citation>
    <scope>NUCLEOTIDE SEQUENCE [LARGE SCALE GENOMIC DNA]</scope>
    <source>
        <strain evidence="4">DSM 6115 / VKM B-1805 / 17</strain>
    </source>
</reference>
<dbReference type="AlphaFoldDB" id="A0AAU8P8E2"/>
<dbReference type="Proteomes" id="UP000009229">
    <property type="component" value="Chromosome"/>
</dbReference>
<dbReference type="GO" id="GO:0016020">
    <property type="term" value="C:membrane"/>
    <property type="evidence" value="ECO:0007669"/>
    <property type="project" value="InterPro"/>
</dbReference>
<gene>
    <name evidence="3" type="ordered locus">Desku_0859</name>
</gene>
<name>A0AAU8P8E2_DESK7</name>
<evidence type="ECO:0000313" key="3">
    <source>
        <dbReference type="EMBL" id="AEG14459.1"/>
    </source>
</evidence>
<keyword evidence="4" id="KW-1185">Reference proteome</keyword>
<dbReference type="InterPro" id="IPR000045">
    <property type="entry name" value="Prepilin_IV_endopep_pep"/>
</dbReference>
<sequence length="184" mass="20374">MKELAVWASDFRYLPYAMALLGAGISVYTDIKWEKIKNCVTFPLILFGWLWPFLSGNWRLGIVNVLLSCFIGLLSCLTGKIGEGDIKLIVGIAACLQPLLGFIFLAFFFVNLAAAAVFVRLKIYGFKLKPAFAAMKREAMLELGGVKDANVVVHGKRVKHIGAPIIFLALVFCLIRAVWEGFLT</sequence>
<dbReference type="GO" id="GO:0004190">
    <property type="term" value="F:aspartic-type endopeptidase activity"/>
    <property type="evidence" value="ECO:0007669"/>
    <property type="project" value="InterPro"/>
</dbReference>
<evidence type="ECO:0000313" key="4">
    <source>
        <dbReference type="Proteomes" id="UP000009229"/>
    </source>
</evidence>
<proteinExistence type="predicted"/>
<feature type="transmembrane region" description="Helical" evidence="1">
    <location>
        <begin position="38"/>
        <end position="54"/>
    </location>
</feature>
<accession>A0AAU8P8E2</accession>
<feature type="domain" description="Prepilin type IV endopeptidase peptidase" evidence="2">
    <location>
        <begin position="23"/>
        <end position="110"/>
    </location>
</feature>
<feature type="transmembrane region" description="Helical" evidence="1">
    <location>
        <begin position="161"/>
        <end position="179"/>
    </location>
</feature>
<keyword evidence="1" id="KW-1133">Transmembrane helix</keyword>
<keyword evidence="1" id="KW-0812">Transmembrane</keyword>
<evidence type="ECO:0000256" key="1">
    <source>
        <dbReference type="SAM" id="Phobius"/>
    </source>
</evidence>
<dbReference type="Pfam" id="PF01478">
    <property type="entry name" value="Peptidase_A24"/>
    <property type="match status" value="1"/>
</dbReference>
<keyword evidence="1" id="KW-0472">Membrane</keyword>
<feature type="transmembrane region" description="Helical" evidence="1">
    <location>
        <begin position="89"/>
        <end position="119"/>
    </location>
</feature>